<keyword evidence="5" id="KW-1185">Reference proteome</keyword>
<proteinExistence type="predicted"/>
<feature type="region of interest" description="Disordered" evidence="2">
    <location>
        <begin position="664"/>
        <end position="685"/>
    </location>
</feature>
<dbReference type="AlphaFoldDB" id="A0A9P1CSZ7"/>
<reference evidence="3" key="1">
    <citation type="submission" date="2022-10" db="EMBL/GenBank/DDBJ databases">
        <authorList>
            <person name="Chen Y."/>
            <person name="Dougan E. K."/>
            <person name="Chan C."/>
            <person name="Rhodes N."/>
            <person name="Thang M."/>
        </authorList>
    </citation>
    <scope>NUCLEOTIDE SEQUENCE</scope>
</reference>
<dbReference type="EMBL" id="CAMXCT010002295">
    <property type="protein sequence ID" value="CAI3997140.1"/>
    <property type="molecule type" value="Genomic_DNA"/>
</dbReference>
<sequence length="685" mass="77307">RRWRESLGLTTFHGGYNELQHDKKKEPKGEEKNWTGVSSIWEFQASMIEATQQGGDIVSREVPYYLEDALLGLRGSPGDSKTREGGASSSHRLISDSEKRVQLLKKFLVSESCVLTGSSLFWLVLSAIFHCVPAQVVEVSRVLTGKSWHSLQLEVSESLKHDLPARQWIMSTMPFVFAQVIFRMYFDGFPEDRNMVLSHSNNFINNIMLVIHFEMVGFAINLDTARKLRETLFLRRVLDSPHVNQADYLAGQRRQAELEQQNSHTRPLKFGKLDAPCPDEIQLEHVLQAREDERSGKNDWMTATASLAALAVKKDRVPADLRTLVDNSWTVEREMHTLEKISYLTLNTQGMAMLDRHFSEMARISGDDCAEADPEAVAELDMDLIDTAPGWDSPKALARGNSSNLNFDFEDEFEDAVPLSPITPTGTMRSGDEDAMSMSFSEGKKAVRMRRARMAGHLTLMQKRANEKREEEAKMKRQRQQLLEQKLKTEALPDRFCVTELNTTWVSPGMLSLHAGAEDRDVMRMARTSAFALKMAPKNPRLVGPISLRHRRGVSKEDQGTLPGQGDPLERGSSNPRSPLARGGETLTLEPPWNLSNKVVYNRVEVATKASQSHSFAMYTKEYDVFTGDLKQRFDETRLRNEEDAYLKRMRSMVGGSKMKKLLYPGGDLGRRSKSSPGLHGLRSG</sequence>
<dbReference type="Proteomes" id="UP001152797">
    <property type="component" value="Unassembled WGS sequence"/>
</dbReference>
<comment type="caution">
    <text evidence="3">The sequence shown here is derived from an EMBL/GenBank/DDBJ whole genome shotgun (WGS) entry which is preliminary data.</text>
</comment>
<evidence type="ECO:0000313" key="4">
    <source>
        <dbReference type="EMBL" id="CAL4784452.1"/>
    </source>
</evidence>
<protein>
    <submittedName>
        <fullName evidence="4">Integrase catalytic domain-containing protein</fullName>
    </submittedName>
</protein>
<gene>
    <name evidence="3" type="ORF">C1SCF055_LOCUS23553</name>
</gene>
<reference evidence="4 5" key="2">
    <citation type="submission" date="2024-05" db="EMBL/GenBank/DDBJ databases">
        <authorList>
            <person name="Chen Y."/>
            <person name="Shah S."/>
            <person name="Dougan E. K."/>
            <person name="Thang M."/>
            <person name="Chan C."/>
        </authorList>
    </citation>
    <scope>NUCLEOTIDE SEQUENCE [LARGE SCALE GENOMIC DNA]</scope>
</reference>
<dbReference type="EMBL" id="CAMXCT030002295">
    <property type="protein sequence ID" value="CAL4784452.1"/>
    <property type="molecule type" value="Genomic_DNA"/>
</dbReference>
<dbReference type="OrthoDB" id="10489025at2759"/>
<accession>A0A9P1CSZ7</accession>
<feature type="non-terminal residue" evidence="3">
    <location>
        <position position="685"/>
    </location>
</feature>
<dbReference type="EMBL" id="CAMXCT020002295">
    <property type="protein sequence ID" value="CAL1150515.1"/>
    <property type="molecule type" value="Genomic_DNA"/>
</dbReference>
<evidence type="ECO:0000313" key="3">
    <source>
        <dbReference type="EMBL" id="CAI3997140.1"/>
    </source>
</evidence>
<feature type="region of interest" description="Disordered" evidence="2">
    <location>
        <begin position="542"/>
        <end position="588"/>
    </location>
</feature>
<evidence type="ECO:0000313" key="5">
    <source>
        <dbReference type="Proteomes" id="UP001152797"/>
    </source>
</evidence>
<name>A0A9P1CSZ7_9DINO</name>
<organism evidence="3">
    <name type="scientific">Cladocopium goreaui</name>
    <dbReference type="NCBI Taxonomy" id="2562237"/>
    <lineage>
        <taxon>Eukaryota</taxon>
        <taxon>Sar</taxon>
        <taxon>Alveolata</taxon>
        <taxon>Dinophyceae</taxon>
        <taxon>Suessiales</taxon>
        <taxon>Symbiodiniaceae</taxon>
        <taxon>Cladocopium</taxon>
    </lineage>
</organism>
<keyword evidence="1" id="KW-0175">Coiled coil</keyword>
<evidence type="ECO:0000256" key="2">
    <source>
        <dbReference type="SAM" id="MobiDB-lite"/>
    </source>
</evidence>
<evidence type="ECO:0000256" key="1">
    <source>
        <dbReference type="SAM" id="Coils"/>
    </source>
</evidence>
<feature type="coiled-coil region" evidence="1">
    <location>
        <begin position="458"/>
        <end position="488"/>
    </location>
</feature>